<comment type="caution">
    <text evidence="1">The sequence shown here is derived from an EMBL/GenBank/DDBJ whole genome shotgun (WGS) entry which is preliminary data.</text>
</comment>
<proteinExistence type="predicted"/>
<name>A0AC60PA46_IXOPE</name>
<accession>A0AC60PA46</accession>
<dbReference type="Proteomes" id="UP000805193">
    <property type="component" value="Unassembled WGS sequence"/>
</dbReference>
<sequence>NITDTSCHASRRILQSVLNLAVLGCEDVSELHKRPPSSWNNLPPVTASFKMFEDLCIVLAVMLTLCVAEPRVEEVVYPRILEARGPNGKKMVYIRDGLTLSLEKSKVFSENFTFTEGDSMNYTNKAINVNDIEDSLYQDNKHGSSVVLKESNGSVEI</sequence>
<organism evidence="1 2">
    <name type="scientific">Ixodes persulcatus</name>
    <name type="common">Taiga tick</name>
    <dbReference type="NCBI Taxonomy" id="34615"/>
    <lineage>
        <taxon>Eukaryota</taxon>
        <taxon>Metazoa</taxon>
        <taxon>Ecdysozoa</taxon>
        <taxon>Arthropoda</taxon>
        <taxon>Chelicerata</taxon>
        <taxon>Arachnida</taxon>
        <taxon>Acari</taxon>
        <taxon>Parasitiformes</taxon>
        <taxon>Ixodida</taxon>
        <taxon>Ixodoidea</taxon>
        <taxon>Ixodidae</taxon>
        <taxon>Ixodinae</taxon>
        <taxon>Ixodes</taxon>
    </lineage>
</organism>
<gene>
    <name evidence="1" type="ORF">HPB47_006448</name>
</gene>
<feature type="non-terminal residue" evidence="1">
    <location>
        <position position="1"/>
    </location>
</feature>
<protein>
    <submittedName>
        <fullName evidence="1">Uncharacterized protein</fullName>
    </submittedName>
</protein>
<feature type="non-terminal residue" evidence="1">
    <location>
        <position position="157"/>
    </location>
</feature>
<evidence type="ECO:0000313" key="2">
    <source>
        <dbReference type="Proteomes" id="UP000805193"/>
    </source>
</evidence>
<dbReference type="EMBL" id="JABSTQ010010956">
    <property type="protein sequence ID" value="KAG0416403.1"/>
    <property type="molecule type" value="Genomic_DNA"/>
</dbReference>
<reference evidence="1 2" key="1">
    <citation type="journal article" date="2020" name="Cell">
        <title>Large-Scale Comparative Analyses of Tick Genomes Elucidate Their Genetic Diversity and Vector Capacities.</title>
        <authorList>
            <consortium name="Tick Genome and Microbiome Consortium (TIGMIC)"/>
            <person name="Jia N."/>
            <person name="Wang J."/>
            <person name="Shi W."/>
            <person name="Du L."/>
            <person name="Sun Y."/>
            <person name="Zhan W."/>
            <person name="Jiang J.F."/>
            <person name="Wang Q."/>
            <person name="Zhang B."/>
            <person name="Ji P."/>
            <person name="Bell-Sakyi L."/>
            <person name="Cui X.M."/>
            <person name="Yuan T.T."/>
            <person name="Jiang B.G."/>
            <person name="Yang W.F."/>
            <person name="Lam T.T."/>
            <person name="Chang Q.C."/>
            <person name="Ding S.J."/>
            <person name="Wang X.J."/>
            <person name="Zhu J.G."/>
            <person name="Ruan X.D."/>
            <person name="Zhao L."/>
            <person name="Wei J.T."/>
            <person name="Ye R.Z."/>
            <person name="Que T.C."/>
            <person name="Du C.H."/>
            <person name="Zhou Y.H."/>
            <person name="Cheng J.X."/>
            <person name="Dai P.F."/>
            <person name="Guo W.B."/>
            <person name="Han X.H."/>
            <person name="Huang E.J."/>
            <person name="Li L.F."/>
            <person name="Wei W."/>
            <person name="Gao Y.C."/>
            <person name="Liu J.Z."/>
            <person name="Shao H.Z."/>
            <person name="Wang X."/>
            <person name="Wang C.C."/>
            <person name="Yang T.C."/>
            <person name="Huo Q.B."/>
            <person name="Li W."/>
            <person name="Chen H.Y."/>
            <person name="Chen S.E."/>
            <person name="Zhou L.G."/>
            <person name="Ni X.B."/>
            <person name="Tian J.H."/>
            <person name="Sheng Y."/>
            <person name="Liu T."/>
            <person name="Pan Y.S."/>
            <person name="Xia L.Y."/>
            <person name="Li J."/>
            <person name="Zhao F."/>
            <person name="Cao W.C."/>
        </authorList>
    </citation>
    <scope>NUCLEOTIDE SEQUENCE [LARGE SCALE GENOMIC DNA]</scope>
    <source>
        <strain evidence="1">Iper-2018</strain>
    </source>
</reference>
<keyword evidence="2" id="KW-1185">Reference proteome</keyword>
<evidence type="ECO:0000313" key="1">
    <source>
        <dbReference type="EMBL" id="KAG0416403.1"/>
    </source>
</evidence>